<protein>
    <submittedName>
        <fullName evidence="1">Uncharacterized protein</fullName>
    </submittedName>
</protein>
<gene>
    <name evidence="1" type="ORF">CBM2612_P0533</name>
</gene>
<dbReference type="EMBL" id="LT984809">
    <property type="protein sequence ID" value="SPD49188.1"/>
    <property type="molecule type" value="Genomic_DNA"/>
</dbReference>
<dbReference type="AlphaFoldDB" id="A0A375FGN4"/>
<geneLocation type="plasmid" evidence="1">
    <name>I</name>
</geneLocation>
<keyword evidence="1" id="KW-0614">Plasmid</keyword>
<organism evidence="1">
    <name type="scientific">Cupriavidus taiwanensis</name>
    <dbReference type="NCBI Taxonomy" id="164546"/>
    <lineage>
        <taxon>Bacteria</taxon>
        <taxon>Pseudomonadati</taxon>
        <taxon>Pseudomonadota</taxon>
        <taxon>Betaproteobacteria</taxon>
        <taxon>Burkholderiales</taxon>
        <taxon>Burkholderiaceae</taxon>
        <taxon>Cupriavidus</taxon>
    </lineage>
</organism>
<sequence length="95" mass="10416">MGPPIAGSIARCVAQFFKSQHFGVRQNIMDQQNKFSHVKPTDTAFTSDGLRDFFVYRDLGIPAAKSLPIWYAPIAPLKPALADMSMVPISISSTC</sequence>
<reference evidence="1" key="1">
    <citation type="submission" date="2018-01" db="EMBL/GenBank/DDBJ databases">
        <authorList>
            <person name="Gaut B.S."/>
            <person name="Morton B.R."/>
            <person name="Clegg M.T."/>
            <person name="Duvall M.R."/>
        </authorList>
    </citation>
    <scope>NUCLEOTIDE SEQUENCE</scope>
    <source>
        <strain evidence="1">Cupriavidus taiwanensis STM 8555</strain>
    </source>
</reference>
<name>A0A375FGN4_9BURK</name>
<evidence type="ECO:0000313" key="1">
    <source>
        <dbReference type="EMBL" id="SPD49188.1"/>
    </source>
</evidence>
<accession>A0A375FGN4</accession>
<proteinExistence type="predicted"/>